<dbReference type="Proteomes" id="UP000756132">
    <property type="component" value="Chromosome 7"/>
</dbReference>
<dbReference type="GeneID" id="71990089"/>
<organism evidence="7 8">
    <name type="scientific">Passalora fulva</name>
    <name type="common">Tomato leaf mold</name>
    <name type="synonym">Cladosporium fulvum</name>
    <dbReference type="NCBI Taxonomy" id="5499"/>
    <lineage>
        <taxon>Eukaryota</taxon>
        <taxon>Fungi</taxon>
        <taxon>Dikarya</taxon>
        <taxon>Ascomycota</taxon>
        <taxon>Pezizomycotina</taxon>
        <taxon>Dothideomycetes</taxon>
        <taxon>Dothideomycetidae</taxon>
        <taxon>Mycosphaerellales</taxon>
        <taxon>Mycosphaerellaceae</taxon>
        <taxon>Fulvia</taxon>
    </lineage>
</organism>
<evidence type="ECO:0000313" key="7">
    <source>
        <dbReference type="EMBL" id="UJO20414.1"/>
    </source>
</evidence>
<dbReference type="InterPro" id="IPR051694">
    <property type="entry name" value="Immunoregulatory_rcpt-like"/>
</dbReference>
<feature type="region of interest" description="Disordered" evidence="5">
    <location>
        <begin position="231"/>
        <end position="272"/>
    </location>
</feature>
<name>A0A9Q8PD85_PASFU</name>
<feature type="compositionally biased region" description="Low complexity" evidence="5">
    <location>
        <begin position="171"/>
        <end position="189"/>
    </location>
</feature>
<evidence type="ECO:0000256" key="4">
    <source>
        <dbReference type="ARBA" id="ARBA00023136"/>
    </source>
</evidence>
<dbReference type="PANTHER" id="PTHR15549">
    <property type="entry name" value="PAIRED IMMUNOGLOBULIN-LIKE TYPE 2 RECEPTOR"/>
    <property type="match status" value="1"/>
</dbReference>
<gene>
    <name evidence="7" type="ORF">CLAFUR5_10211</name>
</gene>
<dbReference type="GO" id="GO:0016020">
    <property type="term" value="C:membrane"/>
    <property type="evidence" value="ECO:0007669"/>
    <property type="project" value="UniProtKB-SubCell"/>
</dbReference>
<protein>
    <submittedName>
        <fullName evidence="7">Uncharacterized protein</fullName>
    </submittedName>
</protein>
<keyword evidence="8" id="KW-1185">Reference proteome</keyword>
<proteinExistence type="predicted"/>
<evidence type="ECO:0000256" key="6">
    <source>
        <dbReference type="SAM" id="Phobius"/>
    </source>
</evidence>
<evidence type="ECO:0000256" key="2">
    <source>
        <dbReference type="ARBA" id="ARBA00022692"/>
    </source>
</evidence>
<feature type="region of interest" description="Disordered" evidence="5">
    <location>
        <begin position="98"/>
        <end position="131"/>
    </location>
</feature>
<evidence type="ECO:0000313" key="8">
    <source>
        <dbReference type="Proteomes" id="UP000756132"/>
    </source>
</evidence>
<reference evidence="7" key="1">
    <citation type="submission" date="2021-12" db="EMBL/GenBank/DDBJ databases">
        <authorList>
            <person name="Zaccaron A."/>
            <person name="Stergiopoulos I."/>
        </authorList>
    </citation>
    <scope>NUCLEOTIDE SEQUENCE</scope>
    <source>
        <strain evidence="7">Race5_Kim</strain>
    </source>
</reference>
<dbReference type="GO" id="GO:0071944">
    <property type="term" value="C:cell periphery"/>
    <property type="evidence" value="ECO:0007669"/>
    <property type="project" value="UniProtKB-ARBA"/>
</dbReference>
<feature type="compositionally biased region" description="Low complexity" evidence="5">
    <location>
        <begin position="356"/>
        <end position="379"/>
    </location>
</feature>
<dbReference type="AlphaFoldDB" id="A0A9Q8PD85"/>
<evidence type="ECO:0000256" key="5">
    <source>
        <dbReference type="SAM" id="MobiDB-lite"/>
    </source>
</evidence>
<keyword evidence="4 6" id="KW-0472">Membrane</keyword>
<feature type="transmembrane region" description="Helical" evidence="6">
    <location>
        <begin position="203"/>
        <end position="225"/>
    </location>
</feature>
<keyword evidence="3 6" id="KW-1133">Transmembrane helix</keyword>
<dbReference type="EMBL" id="CP090169">
    <property type="protein sequence ID" value="UJO20414.1"/>
    <property type="molecule type" value="Genomic_DNA"/>
</dbReference>
<evidence type="ECO:0000256" key="3">
    <source>
        <dbReference type="ARBA" id="ARBA00022989"/>
    </source>
</evidence>
<comment type="subcellular location">
    <subcellularLocation>
        <location evidence="1">Membrane</location>
        <topology evidence="1">Single-pass membrane protein</topology>
    </subcellularLocation>
</comment>
<reference evidence="7" key="2">
    <citation type="journal article" date="2022" name="Microb. Genom.">
        <title>A chromosome-scale genome assembly of the tomato pathogen Cladosporium fulvum reveals a compartmentalized genome architecture and the presence of a dispensable chromosome.</title>
        <authorList>
            <person name="Zaccaron A.Z."/>
            <person name="Chen L.H."/>
            <person name="Samaras A."/>
            <person name="Stergiopoulos I."/>
        </authorList>
    </citation>
    <scope>NUCLEOTIDE SEQUENCE</scope>
    <source>
        <strain evidence="7">Race5_Kim</strain>
    </source>
</reference>
<dbReference type="OMA" id="CVAGCEY"/>
<dbReference type="OrthoDB" id="10551811at2759"/>
<feature type="region of interest" description="Disordered" evidence="5">
    <location>
        <begin position="318"/>
        <end position="394"/>
    </location>
</feature>
<accession>A0A9Q8PD85</accession>
<keyword evidence="2 6" id="KW-0812">Transmembrane</keyword>
<dbReference type="KEGG" id="ffu:CLAFUR5_10211"/>
<dbReference type="PANTHER" id="PTHR15549:SF6">
    <property type="entry name" value="MID2 DOMAIN-CONTAINING PROTEIN"/>
    <property type="match status" value="1"/>
</dbReference>
<sequence>MSNAWDAIRAAIEEERAGHIYEGKRTGDRMSEADRKRLGTCVAGCGHDDGEERRELRRAVEEEMLPARDLVERQDSPEESFMASIRSSIFAAATTAGTATGDTTTDNLSSATTRAPDVETTIDAEGNVVTTTLDVPSGTQAVVTPTLASTSAPFNTKAGEVTSTAGLAKPTATDSSSTSSSQQDTSAQQGHDSSGGLTQSAKIGLGVGVGVGVPLLLALIALLFLRRRKRQSHKRMSPKYETRGQSDLSMIETPHPGAMSASREPLHPDHGEVSKQFHSQQYQAYHPPPPPPPPIDTFGDEDVFQTPISAITRSELRTPISDGRPMSRHIPGGPPVLTIPEPNATPLQSRDASIDGGVSPVSPVSSVSAVSRVGSRAPSPKQQQWWACQDYDQM</sequence>
<evidence type="ECO:0000256" key="1">
    <source>
        <dbReference type="ARBA" id="ARBA00004167"/>
    </source>
</evidence>
<feature type="region of interest" description="Disordered" evidence="5">
    <location>
        <begin position="161"/>
        <end position="197"/>
    </location>
</feature>
<dbReference type="RefSeq" id="XP_047764780.1">
    <property type="nucleotide sequence ID" value="XM_047909359.1"/>
</dbReference>